<evidence type="ECO:0000256" key="1">
    <source>
        <dbReference type="SAM" id="Phobius"/>
    </source>
</evidence>
<dbReference type="AlphaFoldDB" id="A0A4D7JKF8"/>
<gene>
    <name evidence="2" type="ORF">DCC35_15695</name>
</gene>
<feature type="transmembrane region" description="Helical" evidence="1">
    <location>
        <begin position="6"/>
        <end position="26"/>
    </location>
</feature>
<dbReference type="RefSeq" id="WP_137091679.1">
    <property type="nucleotide sequence ID" value="NZ_CP028923.1"/>
</dbReference>
<keyword evidence="1" id="KW-0472">Membrane</keyword>
<keyword evidence="3" id="KW-1185">Reference proteome</keyword>
<dbReference type="EMBL" id="CP028923">
    <property type="protein sequence ID" value="QCK16081.1"/>
    <property type="molecule type" value="Genomic_DNA"/>
</dbReference>
<keyword evidence="1" id="KW-1133">Transmembrane helix</keyword>
<evidence type="ECO:0000313" key="2">
    <source>
        <dbReference type="EMBL" id="QCK16081.1"/>
    </source>
</evidence>
<evidence type="ECO:0000313" key="3">
    <source>
        <dbReference type="Proteomes" id="UP000298616"/>
    </source>
</evidence>
<organism evidence="2 3">
    <name type="scientific">Mangrovivirga cuniculi</name>
    <dbReference type="NCBI Taxonomy" id="2715131"/>
    <lineage>
        <taxon>Bacteria</taxon>
        <taxon>Pseudomonadati</taxon>
        <taxon>Bacteroidota</taxon>
        <taxon>Cytophagia</taxon>
        <taxon>Cytophagales</taxon>
        <taxon>Mangrovivirgaceae</taxon>
        <taxon>Mangrovivirga</taxon>
    </lineage>
</organism>
<keyword evidence="1" id="KW-0812">Transmembrane</keyword>
<proteinExistence type="predicted"/>
<dbReference type="KEGG" id="fpf:DCC35_15695"/>
<accession>A0A4D7JKF8</accession>
<reference evidence="2 3" key="1">
    <citation type="submission" date="2018-04" db="EMBL/GenBank/DDBJ databases">
        <title>Complete genome uncultured novel isolate.</title>
        <authorList>
            <person name="Merlino G."/>
        </authorList>
    </citation>
    <scope>NUCLEOTIDE SEQUENCE [LARGE SCALE GENOMIC DNA]</scope>
    <source>
        <strain evidence="3">R1DC9</strain>
    </source>
</reference>
<sequence length="196" mass="22700">MLNKILTAVFTIIAIVLAWLIWDYSINSEIRLRRKIKKVETEVIQNLEQIREAQKAYYATHKKYTENWDSLISFIDTGKIYIVERNEEIITLEYGADSVVVEFDTLGSVGVQDSLFNERKYPDFKLSELKYVPYSKGKVFEMETEQQIKGPVKVSLIQVVDPAPFDKTRKEDNDIPGRRPLRFGSLVDATLSGNWE</sequence>
<dbReference type="OrthoDB" id="1466422at2"/>
<protein>
    <submittedName>
        <fullName evidence="2">Uncharacterized protein</fullName>
    </submittedName>
</protein>
<dbReference type="Proteomes" id="UP000298616">
    <property type="component" value="Chromosome"/>
</dbReference>
<name>A0A4D7JKF8_9BACT</name>